<evidence type="ECO:0000256" key="2">
    <source>
        <dbReference type="ARBA" id="ARBA00023006"/>
    </source>
</evidence>
<evidence type="ECO:0000259" key="4">
    <source>
        <dbReference type="Pfam" id="PF26573"/>
    </source>
</evidence>
<dbReference type="GO" id="GO:0005737">
    <property type="term" value="C:cytoplasm"/>
    <property type="evidence" value="ECO:0000318"/>
    <property type="project" value="GO_Central"/>
</dbReference>
<dbReference type="InterPro" id="IPR058750">
    <property type="entry name" value="TPR_Epg5"/>
</dbReference>
<organism evidence="5 6">
    <name type="scientific">Lepisosteus oculatus</name>
    <name type="common">Spotted gar</name>
    <dbReference type="NCBI Taxonomy" id="7918"/>
    <lineage>
        <taxon>Eukaryota</taxon>
        <taxon>Metazoa</taxon>
        <taxon>Chordata</taxon>
        <taxon>Craniata</taxon>
        <taxon>Vertebrata</taxon>
        <taxon>Euteleostomi</taxon>
        <taxon>Actinopterygii</taxon>
        <taxon>Neopterygii</taxon>
        <taxon>Holostei</taxon>
        <taxon>Semionotiformes</taxon>
        <taxon>Lepisosteidae</taxon>
        <taxon>Lepisosteus</taxon>
    </lineage>
</organism>
<evidence type="ECO:0000259" key="3">
    <source>
        <dbReference type="Pfam" id="PF26103"/>
    </source>
</evidence>
<keyword evidence="2" id="KW-0072">Autophagy</keyword>
<dbReference type="eggNOG" id="KOG3622">
    <property type="taxonomic scope" value="Eukaryota"/>
</dbReference>
<dbReference type="PANTHER" id="PTHR31139:SF4">
    <property type="entry name" value="ECTOPIC P GRANULES PROTEIN 5 HOMOLOG"/>
    <property type="match status" value="1"/>
</dbReference>
<proteinExistence type="inferred from homology"/>
<dbReference type="FunCoup" id="W5MHH8">
    <property type="interactions" value="915"/>
</dbReference>
<evidence type="ECO:0000256" key="1">
    <source>
        <dbReference type="ARBA" id="ARBA00010948"/>
    </source>
</evidence>
<dbReference type="Bgee" id="ENSLOCG00000006481">
    <property type="expression patterns" value="Expressed in muscle tissue and 13 other cell types or tissues"/>
</dbReference>
<keyword evidence="6" id="KW-1185">Reference proteome</keyword>
<evidence type="ECO:0000313" key="5">
    <source>
        <dbReference type="Ensembl" id="ENSLOCP00000007837.1"/>
    </source>
</evidence>
<reference evidence="5" key="3">
    <citation type="submission" date="2025-09" db="UniProtKB">
        <authorList>
            <consortium name="Ensembl"/>
        </authorList>
    </citation>
    <scope>IDENTIFICATION</scope>
</reference>
<dbReference type="InParanoid" id="W5MHH8"/>
<dbReference type="GO" id="GO:0061909">
    <property type="term" value="P:autophagosome-lysosome fusion"/>
    <property type="evidence" value="ECO:0007669"/>
    <property type="project" value="Ensembl"/>
</dbReference>
<dbReference type="GO" id="GO:0097352">
    <property type="term" value="P:autophagosome maturation"/>
    <property type="evidence" value="ECO:0000318"/>
    <property type="project" value="GO_Central"/>
</dbReference>
<dbReference type="GO" id="GO:0060576">
    <property type="term" value="P:intestinal epithelial cell development"/>
    <property type="evidence" value="ECO:0007669"/>
    <property type="project" value="Ensembl"/>
</dbReference>
<feature type="domain" description="Epg5-like TPR" evidence="4">
    <location>
        <begin position="920"/>
        <end position="1127"/>
    </location>
</feature>
<reference evidence="6" key="1">
    <citation type="submission" date="2011-12" db="EMBL/GenBank/DDBJ databases">
        <title>The Draft Genome of Lepisosteus oculatus.</title>
        <authorList>
            <consortium name="The Broad Institute Genome Assembly &amp; Analysis Group"/>
            <consortium name="Computational R&amp;D Group"/>
            <consortium name="and Sequencing Platform"/>
            <person name="Di Palma F."/>
            <person name="Alfoldi J."/>
            <person name="Johnson J."/>
            <person name="Berlin A."/>
            <person name="Gnerre S."/>
            <person name="Jaffe D."/>
            <person name="MacCallum I."/>
            <person name="Young S."/>
            <person name="Walker B.J."/>
            <person name="Lander E.S."/>
            <person name="Lindblad-Toh K."/>
        </authorList>
    </citation>
    <scope>NUCLEOTIDE SEQUENCE [LARGE SCALE GENOMIC DNA]</scope>
</reference>
<dbReference type="Pfam" id="PF26103">
    <property type="entry name" value="TPR_Epg5"/>
    <property type="match status" value="1"/>
</dbReference>
<dbReference type="PANTHER" id="PTHR31139">
    <property type="entry name" value="ECTOPIC P GRANULES PROTEIN 5 HOMOLOG"/>
    <property type="match status" value="1"/>
</dbReference>
<dbReference type="InterPro" id="IPR051436">
    <property type="entry name" value="Autophagy-related_EPG5"/>
</dbReference>
<dbReference type="GeneTree" id="ENSGT00390000007354"/>
<dbReference type="Ensembl" id="ENSLOCT00000007847.1">
    <property type="protein sequence ID" value="ENSLOCP00000007837.1"/>
    <property type="gene ID" value="ENSLOCG00000006481.1"/>
</dbReference>
<dbReference type="EMBL" id="AHAT01014638">
    <property type="status" value="NOT_ANNOTATED_CDS"/>
    <property type="molecule type" value="Genomic_DNA"/>
</dbReference>
<dbReference type="STRING" id="7918.ENSLOCP00000007837"/>
<protein>
    <submittedName>
        <fullName evidence="5">Ectopic P-granules autophagy protein 5 homolog (C. elegans)</fullName>
    </submittedName>
</protein>
<sequence length="2257" mass="255676">QGLCADQTKVCGFHRFQQVVLNEPVLGELRRLFEAKAELLHQTVALHSYTTVLSRLQVESYLYGLLSSNPSTRAVAVQECTADSPDLVAQPSSLQPLKESISVLFSFTRRVIDDAQFQGDIHLWLQKLVAVLHKVGSAGDHLYLLCHLLMCPAGVGKWAVSFLQIRVLDNPSGVYHFMQALAILMSPVSNREDFLCHMKPCERTANSSCKSGKESGNWTLVDEGGEEDEDPETSWLLLAEDDLIALFSQFPFDELFKHLLGMTSKDNYQPQATTSQKMMKIFAFASSLVELLAFGLETYNRARYRQFVKRIGYMIRMTLCYVSDHWAQYVSVSGVGRTTMQEQSFSMEKLQVEFDELFLRAMLHVLKAKRLGIWLFMSEMPYGTLSNTMLWKIFYIMQCTETEGTDWRSSSLSVEACIQRLKDPEQQEKFESWLSEINSSDGICLLTTFAHMAQPKRTDADPEFVQTIVLQIYEVSYVSVATRETFSKVGRELLAAIATAHPSIISVLLERLRETIDKVGMVSLYLFKELPLHLWKPVAAEIGVIREWLLGYSLSAVENKLACIILEGLNWGFHEQSDCLVLDPSLHSEVALLVVEAYQKYLTDKPYSGIISESIKQVSYLANVVRMGHTPEASFNQWAWDLVLRLKLHANDRRPQDAWSPLPSTSLDIPEVTETPTMHPVFKAVKAGIPIGCFLAIVMTTLGHRLEQFCSEGVSLLKILVQSRYLRAVVHVLENLLPLVYPCQYYLLKNEQNRFLSCIQLFLLLDSGTPQGVTQQVTHKVAQHLTGVSYGENVKLLNSVIQTHVSESSCPGRVGAAAVLEFWAQVLTAQSLWHRDRTILYLLDHLCRAAFLHQQEECLQKLLYQQHKNALGYHGDRGLLSSFVGWIVAGNITPSFIEGNSLPGEVWFAWVVLNMESIFEEDSQLRRCVEQELLTSPSLPPDQALKKAQARLKLHVVPSIQRLMVYRWAHQALTTPADHPLLPLIWQKFFLLYLRQPGPEFGLEAKGCIGRRYFHSPAHSSLLKELRQRLVEVADFHHAASKALKVPRTSEPSEAEVNAATPTTEYMTSPELHTELVRLFSVFAVWLDDENLQKKEIYFPSLPKQYDAHRLAKIMQNQQDMWIEFVDIERVQHELKEVLSLWVKIQTEPLFQHNHFISIFTDFINPLAARDRILNNLKKHDAPQPPSSLSRMRAPVPDISPGSLSDEETAATLIHENLSKLQHQAKLATLRELQQVALDNDLLDTLPQLYINREEQLSMQLECRGSGGRPCQGPAHITVMFEGIHKLEPIQNQIQSLKRDLKQLQTDAMKPPPQSVAEAAVHMENFITALVNTFKMHPTPIVQKVGIAVFYKVVSFVCEDTQRHPPTRQFFSSCIEILGQVFIRDTPKECKKMLKTILQNRQLCNLLSPYFTPNASPAELVSLYEEVVGALHVDSGDVVFMLLTKFDLMHWLSSSQPLFPERSRLVELIHMALTACGLDPEPEILMPFNLFCKHWTQLLSYQFPDHYSDFLRLLMQSSADQLISPECWKSSLRVLGCSSALKKESIKNPPSASRAITISLSPQQVQETIEWLSGFFLKLRLSKADFRSFGLFSKWGPYLEEVKIFWRYLVNNIITLEFAGLAKEPVGSNVVLNALLTLHSKIIGLFKPWILVLDTDDPSNPRCFPWLETDTPAAASLVAMYSHFTERLHETFKDMLLPGQRDALRIHLMHYCETCTAPKMPEYILYTYHTEYSRLPWKDLHPDQTLMNQFFNVERGSPKSCFLFLGGVLCEVNWVSVLSSALTSQPNPDTQIMVVCLLYTMIFLAKEDQLLSKPDSPLLSLLGQSSSLPWHLVDSSSYRNVMGYVNTHYPSALILKRDTSSELVVKLLKMTAGFESTFEGTLHSDMMLKCQAFIHMVVQFLTTLDQNGNISLSELKREMESLLEDIVVFNPPETDLRQRHMATCSLFAEVLKVLNSAGVSTAEALGGMLHSWVERRAWAPLVLPLLTAACCSLASVRHMARTTEACILAYFTDGACVDQYSGWGPILLSLQVPELTVEDFLQESLALGSFLTLYVYILQRLNLEQTLVNEKKTLMLLKTWMSEVFPSSPADESKLFLWWHKSLELIQVQVDQGDVCDLEPLIQTLLSLQARLAQLGEERLASGILGAIGLGKKSPLSSRFRVVVRSMSAFLLVQVPAENRLRLQPGSDLQISPKAQQALNTLDLMPSTKQYSEFQETLSQACQFIRYPGHCLLDGNRLLALLVNALYADLHYLDIIR</sequence>
<dbReference type="InterPro" id="IPR059030">
    <property type="entry name" value="TPR_Epg5_mid"/>
</dbReference>
<comment type="similarity">
    <text evidence="1">Belongs to the EPG5 family.</text>
</comment>
<dbReference type="HOGENOM" id="CLU_000773_0_0_1"/>
<accession>W5MHH8</accession>
<reference evidence="5" key="2">
    <citation type="submission" date="2025-08" db="UniProtKB">
        <authorList>
            <consortium name="Ensembl"/>
        </authorList>
    </citation>
    <scope>IDENTIFICATION</scope>
</reference>
<dbReference type="OMA" id="LYCYEAE"/>
<evidence type="ECO:0000313" key="6">
    <source>
        <dbReference type="Proteomes" id="UP000018468"/>
    </source>
</evidence>
<feature type="domain" description="Epg5-like central TPR repeats" evidence="3">
    <location>
        <begin position="1386"/>
        <end position="1774"/>
    </location>
</feature>
<dbReference type="GO" id="GO:0036335">
    <property type="term" value="P:intestinal stem cell homeostasis"/>
    <property type="evidence" value="ECO:0007669"/>
    <property type="project" value="Ensembl"/>
</dbReference>
<dbReference type="Pfam" id="PF26573">
    <property type="entry name" value="TPR_Epg5_2"/>
    <property type="match status" value="1"/>
</dbReference>
<dbReference type="Proteomes" id="UP000018468">
    <property type="component" value="Linkage group LG2"/>
</dbReference>
<name>W5MHH8_LEPOC</name>